<gene>
    <name evidence="1" type="ORF">AK812_SmicGene11329</name>
</gene>
<comment type="caution">
    <text evidence="1">The sequence shown here is derived from an EMBL/GenBank/DDBJ whole genome shotgun (WGS) entry which is preliminary data.</text>
</comment>
<dbReference type="AlphaFoldDB" id="A0A1Q9EDL6"/>
<dbReference type="EMBL" id="LSRX01000183">
    <property type="protein sequence ID" value="OLQ05491.1"/>
    <property type="molecule type" value="Genomic_DNA"/>
</dbReference>
<evidence type="ECO:0000313" key="1">
    <source>
        <dbReference type="EMBL" id="OLQ05491.1"/>
    </source>
</evidence>
<dbReference type="OrthoDB" id="4772465at2759"/>
<protein>
    <submittedName>
        <fullName evidence="1">Uncharacterized protein</fullName>
    </submittedName>
</protein>
<name>A0A1Q9EDL6_SYMMI</name>
<reference evidence="1 2" key="1">
    <citation type="submission" date="2016-02" db="EMBL/GenBank/DDBJ databases">
        <title>Genome analysis of coral dinoflagellate symbionts highlights evolutionary adaptations to a symbiotic lifestyle.</title>
        <authorList>
            <person name="Aranda M."/>
            <person name="Li Y."/>
            <person name="Liew Y.J."/>
            <person name="Baumgarten S."/>
            <person name="Simakov O."/>
            <person name="Wilson M."/>
            <person name="Piel J."/>
            <person name="Ashoor H."/>
            <person name="Bougouffa S."/>
            <person name="Bajic V.B."/>
            <person name="Ryu T."/>
            <person name="Ravasi T."/>
            <person name="Bayer T."/>
            <person name="Micklem G."/>
            <person name="Kim H."/>
            <person name="Bhak J."/>
            <person name="Lajeunesse T.C."/>
            <person name="Voolstra C.R."/>
        </authorList>
    </citation>
    <scope>NUCLEOTIDE SEQUENCE [LARGE SCALE GENOMIC DNA]</scope>
    <source>
        <strain evidence="1 2">CCMP2467</strain>
    </source>
</reference>
<accession>A0A1Q9EDL6</accession>
<keyword evidence="2" id="KW-1185">Reference proteome</keyword>
<dbReference type="Proteomes" id="UP000186817">
    <property type="component" value="Unassembled WGS sequence"/>
</dbReference>
<sequence>MGREGCPEKYRMIMGVGFAGFKAKKGYYIGSVLGVPRLGVPCIKMQTPRRNERKMASMEALLQKASADFERNVSGATTAPDEEVLPPPARPQKLKAARATDAEVQDMVSYLASVGALQARPCQEEDTNTNVRRTCCLLPEDYRNIADEAYFEAEWQRAESLTSQPLTLQSTGESFQEEMTEDDWEAAEQLMKCEQELPSRSPPLVPGQLSPELDGFEDAWRPLKCDRIVHFNQQVSECLYSVSSERSRRTESLLDGFYLSFC</sequence>
<organism evidence="1 2">
    <name type="scientific">Symbiodinium microadriaticum</name>
    <name type="common">Dinoflagellate</name>
    <name type="synonym">Zooxanthella microadriatica</name>
    <dbReference type="NCBI Taxonomy" id="2951"/>
    <lineage>
        <taxon>Eukaryota</taxon>
        <taxon>Sar</taxon>
        <taxon>Alveolata</taxon>
        <taxon>Dinophyceae</taxon>
        <taxon>Suessiales</taxon>
        <taxon>Symbiodiniaceae</taxon>
        <taxon>Symbiodinium</taxon>
    </lineage>
</organism>
<proteinExistence type="predicted"/>
<evidence type="ECO:0000313" key="2">
    <source>
        <dbReference type="Proteomes" id="UP000186817"/>
    </source>
</evidence>